<accession>A0A8B0SKN0</accession>
<dbReference type="EMBL" id="JAFMPM010000008">
    <property type="protein sequence ID" value="MBO0614562.1"/>
    <property type="molecule type" value="Genomic_DNA"/>
</dbReference>
<dbReference type="Proteomes" id="UP000664466">
    <property type="component" value="Unassembled WGS sequence"/>
</dbReference>
<protein>
    <submittedName>
        <fullName evidence="3">Esterase-like activity of phytase family protein</fullName>
    </submittedName>
</protein>
<sequence>MGISDSMAATRPLLEVQSSVTIPPETINGITIAELSGLAWDSDEQLLYAISDKGRVFHFRLTLDGNRIKAVDPVYAANLSDAEGDQVKKGRRDSEGLTLLNAANGKRGDSQLVIALEGVPRIIRFTPQGQALNNVELPTALRDKRAYQHGNDSLESVTFHPRYGFITSPEQPLRGQAADVHTLYSTKGQRWSFKAYPTDNSGISALEALPDGNMLIIERAWSGILSPLVVSLRYLDLQHCAKAGICAAQDLKVFSNYVLVDNFEGLTHIQGNQYLMVSDDGGEDFLSTTLTLFTLDVGT</sequence>
<name>A0A8B0SKN0_9GAMM</name>
<evidence type="ECO:0000313" key="2">
    <source>
        <dbReference type="EMBL" id="MBO0614562.1"/>
    </source>
</evidence>
<evidence type="ECO:0000259" key="1">
    <source>
        <dbReference type="Pfam" id="PF13449"/>
    </source>
</evidence>
<gene>
    <name evidence="3" type="ORF">J1836_012195</name>
    <name evidence="2" type="ORF">J1836_16805</name>
</gene>
<keyword evidence="4" id="KW-1185">Reference proteome</keyword>
<evidence type="ECO:0000313" key="3">
    <source>
        <dbReference type="EMBL" id="QTX12823.1"/>
    </source>
</evidence>
<feature type="domain" description="Phytase-like" evidence="1">
    <location>
        <begin position="32"/>
        <end position="280"/>
    </location>
</feature>
<reference evidence="2 4" key="1">
    <citation type="submission" date="2021-03" db="EMBL/GenBank/DDBJ databases">
        <title>Draft genome and methylome analysis of Thiotrix fructosivoruns ATCC 49748.</title>
        <authorList>
            <person name="Fomenkov A."/>
            <person name="Grabovich M.Y."/>
            <person name="Roberts R.J."/>
        </authorList>
    </citation>
    <scope>NUCLEOTIDE SEQUENCE [LARGE SCALE GENOMIC DNA]</scope>
    <source>
        <strain evidence="2 4">ATCC 49748</strain>
    </source>
</reference>
<organism evidence="3">
    <name type="scientific">Thiothrix fructosivorans</name>
    <dbReference type="NCBI Taxonomy" id="111770"/>
    <lineage>
        <taxon>Bacteria</taxon>
        <taxon>Pseudomonadati</taxon>
        <taxon>Pseudomonadota</taxon>
        <taxon>Gammaproteobacteria</taxon>
        <taxon>Thiotrichales</taxon>
        <taxon>Thiotrichaceae</taxon>
        <taxon>Thiothrix</taxon>
    </lineage>
</organism>
<reference evidence="3" key="2">
    <citation type="submission" date="2021-04" db="EMBL/GenBank/DDBJ databases">
        <title>Complete Genome and methylome analysis of Thiothrix fructosivorans ATCC 49748.</title>
        <authorList>
            <person name="Fomenkov A."/>
            <person name="Sun L."/>
            <person name="Vincze T."/>
            <person name="Grabovich M.Y."/>
            <person name="Roberts R.J."/>
        </authorList>
    </citation>
    <scope>NUCLEOTIDE SEQUENCE</scope>
    <source>
        <strain evidence="3">ATCC 49748</strain>
    </source>
</reference>
<dbReference type="SUPFAM" id="SSF101898">
    <property type="entry name" value="NHL repeat"/>
    <property type="match status" value="1"/>
</dbReference>
<dbReference type="Pfam" id="PF13449">
    <property type="entry name" value="Phytase-like"/>
    <property type="match status" value="1"/>
</dbReference>
<proteinExistence type="predicted"/>
<dbReference type="InterPro" id="IPR027372">
    <property type="entry name" value="Phytase-like_dom"/>
</dbReference>
<dbReference type="EMBL" id="CP072748">
    <property type="protein sequence ID" value="QTX12823.1"/>
    <property type="molecule type" value="Genomic_DNA"/>
</dbReference>
<dbReference type="AlphaFoldDB" id="A0A8B0SKN0"/>
<evidence type="ECO:0000313" key="4">
    <source>
        <dbReference type="Proteomes" id="UP000664466"/>
    </source>
</evidence>